<dbReference type="CDD" id="cd02194">
    <property type="entry name" value="ThiL"/>
    <property type="match status" value="1"/>
</dbReference>
<feature type="binding site" evidence="2">
    <location>
        <position position="119"/>
    </location>
    <ligand>
        <name>Mg(2+)</name>
        <dbReference type="ChEBI" id="CHEBI:18420"/>
        <label>1</label>
    </ligand>
</feature>
<feature type="binding site" evidence="2">
    <location>
        <position position="145"/>
    </location>
    <ligand>
        <name>ATP</name>
        <dbReference type="ChEBI" id="CHEBI:30616"/>
    </ligand>
</feature>
<keyword evidence="6" id="KW-1185">Reference proteome</keyword>
<comment type="pathway">
    <text evidence="2">Cofactor biosynthesis; thiamine diphosphate biosynthesis; thiamine diphosphate from thiamine phosphate: step 1/1.</text>
</comment>
<evidence type="ECO:0000256" key="1">
    <source>
        <dbReference type="ARBA" id="ARBA00022977"/>
    </source>
</evidence>
<feature type="binding site" evidence="2">
    <location>
        <position position="42"/>
    </location>
    <ligand>
        <name>Mg(2+)</name>
        <dbReference type="ChEBI" id="CHEBI:18420"/>
        <label>2</label>
    </ligand>
</feature>
<dbReference type="Proteomes" id="UP001501706">
    <property type="component" value="Unassembled WGS sequence"/>
</dbReference>
<dbReference type="GO" id="GO:0016301">
    <property type="term" value="F:kinase activity"/>
    <property type="evidence" value="ECO:0007669"/>
    <property type="project" value="UniProtKB-KW"/>
</dbReference>
<name>A0ABN1C037_9BURK</name>
<dbReference type="InterPro" id="IPR006283">
    <property type="entry name" value="ThiL-like"/>
</dbReference>
<feature type="binding site" evidence="2">
    <location>
        <position position="40"/>
    </location>
    <ligand>
        <name>Mg(2+)</name>
        <dbReference type="ChEBI" id="CHEBI:18420"/>
        <label>4</label>
    </ligand>
</feature>
<dbReference type="Pfam" id="PF00586">
    <property type="entry name" value="AIRS"/>
    <property type="match status" value="1"/>
</dbReference>
<dbReference type="Gene3D" id="3.30.1330.10">
    <property type="entry name" value="PurM-like, N-terminal domain"/>
    <property type="match status" value="1"/>
</dbReference>
<dbReference type="PIRSF" id="PIRSF005303">
    <property type="entry name" value="Thiam_monoph_kin"/>
    <property type="match status" value="1"/>
</dbReference>
<evidence type="ECO:0000313" key="5">
    <source>
        <dbReference type="EMBL" id="GAA0509091.1"/>
    </source>
</evidence>
<evidence type="ECO:0000259" key="3">
    <source>
        <dbReference type="Pfam" id="PF00586"/>
    </source>
</evidence>
<gene>
    <name evidence="2 5" type="primary">thiL</name>
    <name evidence="5" type="ORF">GCM10009097_27790</name>
</gene>
<dbReference type="SUPFAM" id="SSF55326">
    <property type="entry name" value="PurM N-terminal domain-like"/>
    <property type="match status" value="1"/>
</dbReference>
<dbReference type="EMBL" id="BAAAEN010000009">
    <property type="protein sequence ID" value="GAA0509091.1"/>
    <property type="molecule type" value="Genomic_DNA"/>
</dbReference>
<comment type="catalytic activity">
    <reaction evidence="2">
        <text>thiamine phosphate + ATP = thiamine diphosphate + ADP</text>
        <dbReference type="Rhea" id="RHEA:15913"/>
        <dbReference type="ChEBI" id="CHEBI:30616"/>
        <dbReference type="ChEBI" id="CHEBI:37575"/>
        <dbReference type="ChEBI" id="CHEBI:58937"/>
        <dbReference type="ChEBI" id="CHEBI:456216"/>
        <dbReference type="EC" id="2.7.4.16"/>
    </reaction>
</comment>
<dbReference type="RefSeq" id="WP_343927692.1">
    <property type="nucleotide sequence ID" value="NZ_BAAAEN010000009.1"/>
</dbReference>
<protein>
    <recommendedName>
        <fullName evidence="2">Thiamine-monophosphate kinase</fullName>
        <shortName evidence="2">TMP kinase</shortName>
        <shortName evidence="2">Thiamine-phosphate kinase</shortName>
        <ecNumber evidence="2">2.7.4.16</ecNumber>
    </recommendedName>
</protein>
<feature type="binding site" evidence="2">
    <location>
        <position position="26"/>
    </location>
    <ligand>
        <name>Mg(2+)</name>
        <dbReference type="ChEBI" id="CHEBI:18420"/>
        <label>3</label>
    </ligand>
</feature>
<feature type="binding site" evidence="2">
    <location>
        <position position="217"/>
    </location>
    <ligand>
        <name>Mg(2+)</name>
        <dbReference type="ChEBI" id="CHEBI:18420"/>
        <label>5</label>
    </ligand>
</feature>
<dbReference type="PANTHER" id="PTHR30270">
    <property type="entry name" value="THIAMINE-MONOPHOSPHATE KINASE"/>
    <property type="match status" value="1"/>
</dbReference>
<keyword evidence="2" id="KW-0547">Nucleotide-binding</keyword>
<sequence length="339" mass="34491">MSGEFELIRRHFTRTAPAGMLGVGDDCALLSPSADATAVSTDLLVEGRHFFPDVDPRALGHKSLAVNLSDLAAMGAKPTAFVLGLALPLPRVDDAWLSAFAAGLFALADAYGCPLVGGDTTRSDTGTTLSITIFGSVPAQAALRRSGARPGDDIWVSGTLGDADLALRLLLGERDVPVADRAAVLAATRGALEWPEPRVALGLALRGLASAAIDISDGLLQDLGHVLAASGCGARLCADDVPVSPAVAALPAPWRRRCALGGGDAYELCFTAPAEARARVAEAAARAGVAATRIGAVDAGPGLRVVDAGGMPVPDLPRAGFDHFPMPVDPAAGSLPETS</sequence>
<keyword evidence="2 5" id="KW-0418">Kinase</keyword>
<feature type="binding site" evidence="2">
    <location>
        <position position="216"/>
    </location>
    <ligand>
        <name>ATP</name>
        <dbReference type="ChEBI" id="CHEBI:30616"/>
    </ligand>
</feature>
<feature type="binding site" evidence="2">
    <location>
        <begin position="118"/>
        <end position="119"/>
    </location>
    <ligand>
        <name>ATP</name>
        <dbReference type="ChEBI" id="CHEBI:30616"/>
    </ligand>
</feature>
<feature type="binding site" evidence="2">
    <location>
        <position position="70"/>
    </location>
    <ligand>
        <name>Mg(2+)</name>
        <dbReference type="ChEBI" id="CHEBI:18420"/>
        <label>3</label>
    </ligand>
</feature>
<feature type="binding site" evidence="2">
    <location>
        <position position="42"/>
    </location>
    <ligand>
        <name>Mg(2+)</name>
        <dbReference type="ChEBI" id="CHEBI:18420"/>
        <label>1</label>
    </ligand>
</feature>
<comment type="caution">
    <text evidence="5">The sequence shown here is derived from an EMBL/GenBank/DDBJ whole genome shotgun (WGS) entry which is preliminary data.</text>
</comment>
<proteinExistence type="inferred from homology"/>
<keyword evidence="2" id="KW-0808">Transferase</keyword>
<evidence type="ECO:0000259" key="4">
    <source>
        <dbReference type="Pfam" id="PF02769"/>
    </source>
</evidence>
<keyword evidence="2" id="KW-0479">Metal-binding</keyword>
<feature type="domain" description="PurM-like C-terminal" evidence="4">
    <location>
        <begin position="150"/>
        <end position="306"/>
    </location>
</feature>
<dbReference type="InterPro" id="IPR016188">
    <property type="entry name" value="PurM-like_N"/>
</dbReference>
<accession>A0ABN1C037</accession>
<dbReference type="PANTHER" id="PTHR30270:SF0">
    <property type="entry name" value="THIAMINE-MONOPHOSPHATE KINASE"/>
    <property type="match status" value="1"/>
</dbReference>
<organism evidence="5 6">
    <name type="scientific">Pigmentiphaga daeguensis</name>
    <dbReference type="NCBI Taxonomy" id="414049"/>
    <lineage>
        <taxon>Bacteria</taxon>
        <taxon>Pseudomonadati</taxon>
        <taxon>Pseudomonadota</taxon>
        <taxon>Betaproteobacteria</taxon>
        <taxon>Burkholderiales</taxon>
        <taxon>Alcaligenaceae</taxon>
        <taxon>Pigmentiphaga</taxon>
    </lineage>
</organism>
<dbReference type="Gene3D" id="3.90.650.10">
    <property type="entry name" value="PurM-like C-terminal domain"/>
    <property type="match status" value="1"/>
</dbReference>
<feature type="binding site" evidence="2">
    <location>
        <position position="70"/>
    </location>
    <ligand>
        <name>Mg(2+)</name>
        <dbReference type="ChEBI" id="CHEBI:18420"/>
        <label>2</label>
    </ligand>
</feature>
<evidence type="ECO:0000256" key="2">
    <source>
        <dbReference type="HAMAP-Rule" id="MF_02128"/>
    </source>
</evidence>
<feature type="binding site" evidence="2">
    <location>
        <position position="264"/>
    </location>
    <ligand>
        <name>substrate</name>
    </ligand>
</feature>
<dbReference type="InterPro" id="IPR010918">
    <property type="entry name" value="PurM-like_C_dom"/>
</dbReference>
<comment type="function">
    <text evidence="2">Catalyzes the ATP-dependent phosphorylation of thiamine-monophosphate (TMP) to form thiamine-pyrophosphate (TPP), the active form of vitamin B1.</text>
</comment>
<keyword evidence="2" id="KW-0460">Magnesium</keyword>
<dbReference type="InterPro" id="IPR036921">
    <property type="entry name" value="PurM-like_N_sf"/>
</dbReference>
<feature type="binding site" evidence="2">
    <location>
        <position position="41"/>
    </location>
    <ligand>
        <name>Mg(2+)</name>
        <dbReference type="ChEBI" id="CHEBI:18420"/>
        <label>1</label>
    </ligand>
</feature>
<feature type="binding site" evidence="2">
    <location>
        <position position="26"/>
    </location>
    <ligand>
        <name>Mg(2+)</name>
        <dbReference type="ChEBI" id="CHEBI:18420"/>
        <label>4</label>
    </ligand>
</feature>
<comment type="similarity">
    <text evidence="2">Belongs to the thiamine-monophosphate kinase family.</text>
</comment>
<feature type="binding site" evidence="2">
    <location>
        <position position="70"/>
    </location>
    <ligand>
        <name>Mg(2+)</name>
        <dbReference type="ChEBI" id="CHEBI:18420"/>
        <label>4</label>
    </ligand>
</feature>
<comment type="caution">
    <text evidence="2">Lacks conserved residue(s) required for the propagation of feature annotation.</text>
</comment>
<dbReference type="NCBIfam" id="TIGR01379">
    <property type="entry name" value="thiL"/>
    <property type="match status" value="1"/>
</dbReference>
<feature type="binding site" evidence="2">
    <location>
        <position position="49"/>
    </location>
    <ligand>
        <name>substrate</name>
    </ligand>
</feature>
<dbReference type="HAMAP" id="MF_02128">
    <property type="entry name" value="TMP_kinase"/>
    <property type="match status" value="1"/>
</dbReference>
<feature type="binding site" evidence="2">
    <location>
        <position position="321"/>
    </location>
    <ligand>
        <name>substrate</name>
    </ligand>
</feature>
<feature type="domain" description="PurM-like N-terminal" evidence="3">
    <location>
        <begin position="24"/>
        <end position="137"/>
    </location>
</feature>
<keyword evidence="2" id="KW-0067">ATP-binding</keyword>
<dbReference type="SUPFAM" id="SSF56042">
    <property type="entry name" value="PurM C-terminal domain-like"/>
    <property type="match status" value="1"/>
</dbReference>
<comment type="miscellaneous">
    <text evidence="2">Reaction mechanism of ThiL seems to utilize a direct, inline transfer of the gamma-phosphate of ATP to TMP rather than a phosphorylated enzyme intermediate.</text>
</comment>
<reference evidence="5 6" key="1">
    <citation type="journal article" date="2019" name="Int. J. Syst. Evol. Microbiol.">
        <title>The Global Catalogue of Microorganisms (GCM) 10K type strain sequencing project: providing services to taxonomists for standard genome sequencing and annotation.</title>
        <authorList>
            <consortium name="The Broad Institute Genomics Platform"/>
            <consortium name="The Broad Institute Genome Sequencing Center for Infectious Disease"/>
            <person name="Wu L."/>
            <person name="Ma J."/>
        </authorList>
    </citation>
    <scope>NUCLEOTIDE SEQUENCE [LARGE SCALE GENOMIC DNA]</scope>
    <source>
        <strain evidence="5 6">JCM 14330</strain>
    </source>
</reference>
<evidence type="ECO:0000313" key="6">
    <source>
        <dbReference type="Proteomes" id="UP001501706"/>
    </source>
</evidence>
<feature type="binding site" evidence="2">
    <location>
        <position position="214"/>
    </location>
    <ligand>
        <name>Mg(2+)</name>
        <dbReference type="ChEBI" id="CHEBI:18420"/>
        <label>3</label>
    </ligand>
</feature>
<keyword evidence="1 2" id="KW-0784">Thiamine biosynthesis</keyword>
<dbReference type="Pfam" id="PF02769">
    <property type="entry name" value="AIRS_C"/>
    <property type="match status" value="1"/>
</dbReference>
<dbReference type="InterPro" id="IPR036676">
    <property type="entry name" value="PurM-like_C_sf"/>
</dbReference>
<dbReference type="EC" id="2.7.4.16" evidence="2"/>